<proteinExistence type="predicted"/>
<dbReference type="Gene3D" id="3.40.1260.10">
    <property type="entry name" value="DsrEFH-like"/>
    <property type="match status" value="1"/>
</dbReference>
<protein>
    <submittedName>
        <fullName evidence="1">DsrE family protein</fullName>
    </submittedName>
</protein>
<evidence type="ECO:0000313" key="1">
    <source>
        <dbReference type="EMBL" id="ACM23773.1"/>
    </source>
</evidence>
<gene>
    <name evidence="1" type="ordered locus">CTN_1597</name>
</gene>
<dbReference type="SUPFAM" id="SSF75169">
    <property type="entry name" value="DsrEFH-like"/>
    <property type="match status" value="1"/>
</dbReference>
<dbReference type="HOGENOM" id="CLU_151801_1_0_0"/>
<dbReference type="AlphaFoldDB" id="B9K9Z0"/>
<dbReference type="eggNOG" id="COG1553">
    <property type="taxonomic scope" value="Bacteria"/>
</dbReference>
<dbReference type="Pfam" id="PF02635">
    <property type="entry name" value="DsrE"/>
    <property type="match status" value="1"/>
</dbReference>
<reference evidence="1 2" key="1">
    <citation type="journal article" date="2009" name="Biosci. Biotechnol. Biochem.">
        <title>WeGAS: a web-based microbial genome annotation system.</title>
        <authorList>
            <person name="Lee D."/>
            <person name="Seo H."/>
            <person name="Park C."/>
            <person name="Park K."/>
        </authorList>
    </citation>
    <scope>NUCLEOTIDE SEQUENCE [LARGE SCALE GENOMIC DNA]</scope>
    <source>
        <strain evidence="2">ATCC 49049 / DSM 4359 / NBRC 107923 / NS-E</strain>
    </source>
</reference>
<organism evidence="1 2">
    <name type="scientific">Thermotoga neapolitana (strain ATCC 49049 / DSM 4359 / NBRC 107923 / NS-E)</name>
    <dbReference type="NCBI Taxonomy" id="309803"/>
    <lineage>
        <taxon>Bacteria</taxon>
        <taxon>Thermotogati</taxon>
        <taxon>Thermotogota</taxon>
        <taxon>Thermotogae</taxon>
        <taxon>Thermotogales</taxon>
        <taxon>Thermotogaceae</taxon>
        <taxon>Thermotoga</taxon>
    </lineage>
</organism>
<name>B9K9Z0_THENN</name>
<dbReference type="GO" id="GO:0005829">
    <property type="term" value="C:cytosol"/>
    <property type="evidence" value="ECO:0007669"/>
    <property type="project" value="TreeGrafter"/>
</dbReference>
<dbReference type="PANTHER" id="PTHR34874:SF1">
    <property type="entry name" value="PROTEIN YCHN"/>
    <property type="match status" value="1"/>
</dbReference>
<keyword evidence="2" id="KW-1185">Reference proteome</keyword>
<sequence>MEDRNETSRGGKTMKIGIQVMVPPYTYEDLDTAIKIAEAAMEKGHEVTLFLFADSVICTNKNIKPIKIDRNIPQKLVELMQKGNFEVHICGICMDYRGITTDMIIEGSKPSGLPELANLIATCDRFINLMA</sequence>
<dbReference type="InterPro" id="IPR027396">
    <property type="entry name" value="DsrEFH-like"/>
</dbReference>
<dbReference type="STRING" id="309803.CTN_1597"/>
<dbReference type="KEGG" id="tna:CTN_1597"/>
<dbReference type="Proteomes" id="UP000000445">
    <property type="component" value="Chromosome"/>
</dbReference>
<dbReference type="FunFam" id="3.40.1260.10:FF:000008">
    <property type="entry name" value="DsrE family protein"/>
    <property type="match status" value="1"/>
</dbReference>
<evidence type="ECO:0000313" key="2">
    <source>
        <dbReference type="Proteomes" id="UP000000445"/>
    </source>
</evidence>
<dbReference type="EMBL" id="CP000916">
    <property type="protein sequence ID" value="ACM23773.1"/>
    <property type="molecule type" value="Genomic_DNA"/>
</dbReference>
<dbReference type="InterPro" id="IPR003787">
    <property type="entry name" value="Sulphur_relay_DsrE/F-like"/>
</dbReference>
<accession>B9K9Z0</accession>
<dbReference type="PANTHER" id="PTHR34874">
    <property type="entry name" value="PROTEIN YCHN"/>
    <property type="match status" value="1"/>
</dbReference>